<name>A0A7V8SZQ0_9BACT</name>
<dbReference type="AlphaFoldDB" id="A0A7V8SZQ0"/>
<dbReference type="EMBL" id="JACDQQ010002627">
    <property type="protein sequence ID" value="MBA0088680.1"/>
    <property type="molecule type" value="Genomic_DNA"/>
</dbReference>
<comment type="caution">
    <text evidence="1">The sequence shown here is derived from an EMBL/GenBank/DDBJ whole genome shotgun (WGS) entry which is preliminary data.</text>
</comment>
<protein>
    <submittedName>
        <fullName evidence="1">DUF1552 domain-containing protein</fullName>
    </submittedName>
</protein>
<accession>A0A7V8SZQ0</accession>
<evidence type="ECO:0000313" key="2">
    <source>
        <dbReference type="Proteomes" id="UP000567293"/>
    </source>
</evidence>
<keyword evidence="2" id="KW-1185">Reference proteome</keyword>
<feature type="non-terminal residue" evidence="1">
    <location>
        <position position="1"/>
    </location>
</feature>
<proteinExistence type="predicted"/>
<reference evidence="1" key="1">
    <citation type="submission" date="2020-06" db="EMBL/GenBank/DDBJ databases">
        <title>Legume-microbial interactions unlock mineral nutrients during tropical forest succession.</title>
        <authorList>
            <person name="Epihov D.Z."/>
        </authorList>
    </citation>
    <scope>NUCLEOTIDE SEQUENCE [LARGE SCALE GENOMIC DNA]</scope>
    <source>
        <strain evidence="1">Pan2503</strain>
    </source>
</reference>
<dbReference type="Pfam" id="PF07586">
    <property type="entry name" value="HXXSHH"/>
    <property type="match status" value="1"/>
</dbReference>
<dbReference type="Proteomes" id="UP000567293">
    <property type="component" value="Unassembled WGS sequence"/>
</dbReference>
<evidence type="ECO:0000313" key="1">
    <source>
        <dbReference type="EMBL" id="MBA0088680.1"/>
    </source>
</evidence>
<gene>
    <name evidence="1" type="ORF">HRJ53_27135</name>
</gene>
<dbReference type="InterPro" id="IPR011447">
    <property type="entry name" value="DUF1552"/>
</dbReference>
<organism evidence="1 2">
    <name type="scientific">Candidatus Acidiferrum panamense</name>
    <dbReference type="NCBI Taxonomy" id="2741543"/>
    <lineage>
        <taxon>Bacteria</taxon>
        <taxon>Pseudomonadati</taxon>
        <taxon>Acidobacteriota</taxon>
        <taxon>Terriglobia</taxon>
        <taxon>Candidatus Acidiferrales</taxon>
        <taxon>Candidatus Acidiferrum</taxon>
    </lineage>
</organism>
<sequence>PFRDHTVILSGMWSKSAEPPPGVTGADHWVAAAFMCANKPKKTTGADIQDGTTIDQLIAQKIGQDTLIPSLQLAIEDPGANSSNCGEGYSCAYTNSISWATPTQPLPMELNPQVVFERLFGDAQARTAEERAARREQDRSILDSVTQKLARFKQDLPKGDQAKLDEYTEDIRELERRLEIAKKATGTVSTEGVVVPTGIPETFDEHLKLQFDLQVLAFKADITRVSTVLYARDLTGRAYPASDVPSLSFHGGSHHAENPDRIAQYSKLNQYHVKCLAYFIDKLQKTPDGDGTLLDHSLVLYGTNMGDSNQHLHYDVPHILVGGAGGKLKGGRHLALPTKTVTTGNLLLSIIDLYGIHQQSLGDSTGPLSGLV</sequence>